<proteinExistence type="inferred from homology"/>
<dbReference type="InterPro" id="IPR027387">
    <property type="entry name" value="Cytb/b6-like_sf"/>
</dbReference>
<organism evidence="23">
    <name type="scientific">Staphylinidae sp. BMNH 1274232</name>
    <dbReference type="NCBI Taxonomy" id="1796565"/>
    <lineage>
        <taxon>Eukaryota</taxon>
        <taxon>Metazoa</taxon>
        <taxon>Ecdysozoa</taxon>
        <taxon>Arthropoda</taxon>
        <taxon>Hexapoda</taxon>
        <taxon>Insecta</taxon>
        <taxon>Pterygota</taxon>
        <taxon>Neoptera</taxon>
        <taxon>Endopterygota</taxon>
        <taxon>Coleoptera</taxon>
        <taxon>Polyphaga</taxon>
        <taxon>Staphyliniformia</taxon>
        <taxon>Staphylinidae</taxon>
    </lineage>
</organism>
<dbReference type="InterPro" id="IPR005797">
    <property type="entry name" value="Cyt_b/b6_N"/>
</dbReference>
<dbReference type="InterPro" id="IPR016174">
    <property type="entry name" value="Di-haem_cyt_TM"/>
</dbReference>
<feature type="transmembrane region" description="Helical" evidence="20">
    <location>
        <begin position="141"/>
        <end position="159"/>
    </location>
</feature>
<feature type="transmembrane region" description="Helical" evidence="20">
    <location>
        <begin position="230"/>
        <end position="251"/>
    </location>
</feature>
<gene>
    <name evidence="23" type="primary">CYTB</name>
</gene>
<dbReference type="InterPro" id="IPR048260">
    <property type="entry name" value="Cytochrome_b_C_euk/bac"/>
</dbReference>
<feature type="domain" description="Cytochrome b/b6 C-terminal region profile" evidence="22">
    <location>
        <begin position="211"/>
        <end position="379"/>
    </location>
</feature>
<keyword evidence="16 20" id="KW-0472">Membrane</keyword>
<feature type="transmembrane region" description="Helical" evidence="20">
    <location>
        <begin position="111"/>
        <end position="134"/>
    </location>
</feature>
<dbReference type="EMBL" id="KT696188">
    <property type="protein sequence ID" value="AML25981.1"/>
    <property type="molecule type" value="Genomic_DNA"/>
</dbReference>
<evidence type="ECO:0000256" key="12">
    <source>
        <dbReference type="ARBA" id="ARBA00022989"/>
    </source>
</evidence>
<dbReference type="CDD" id="cd00284">
    <property type="entry name" value="Cytochrome_b_N"/>
    <property type="match status" value="1"/>
</dbReference>
<feature type="transmembrane region" description="Helical" evidence="20">
    <location>
        <begin position="321"/>
        <end position="341"/>
    </location>
</feature>
<comment type="cofactor">
    <cofactor evidence="19">
        <name>heme</name>
        <dbReference type="ChEBI" id="CHEBI:30413"/>
    </cofactor>
    <text evidence="19">Binds 2 heme groups non-covalently.</text>
</comment>
<evidence type="ECO:0000256" key="13">
    <source>
        <dbReference type="ARBA" id="ARBA00023004"/>
    </source>
</evidence>
<comment type="cofactor">
    <cofactor evidence="20">
        <name>heme b</name>
        <dbReference type="ChEBI" id="CHEBI:60344"/>
    </cofactor>
    <text evidence="20">Binds 2 heme groups non-covalently.</text>
</comment>
<dbReference type="GO" id="GO:0046872">
    <property type="term" value="F:metal ion binding"/>
    <property type="evidence" value="ECO:0007669"/>
    <property type="project" value="UniProtKB-UniRule"/>
</dbReference>
<evidence type="ECO:0000256" key="8">
    <source>
        <dbReference type="ARBA" id="ARBA00022692"/>
    </source>
</evidence>
<feature type="transmembrane region" description="Helical" evidence="20">
    <location>
        <begin position="78"/>
        <end position="99"/>
    </location>
</feature>
<dbReference type="InterPro" id="IPR005798">
    <property type="entry name" value="Cyt_b/b6_C"/>
</dbReference>
<comment type="subunit">
    <text evidence="3">The main subunits of complex b-c1 are: cytochrome b, cytochrome c1 and the Rieske protein.</text>
</comment>
<keyword evidence="9 19" id="KW-0479">Metal-binding</keyword>
<dbReference type="GO" id="GO:0008121">
    <property type="term" value="F:quinol-cytochrome-c reductase activity"/>
    <property type="evidence" value="ECO:0007669"/>
    <property type="project" value="InterPro"/>
</dbReference>
<dbReference type="PROSITE" id="PS51002">
    <property type="entry name" value="CYTB_NTER"/>
    <property type="match status" value="1"/>
</dbReference>
<dbReference type="AlphaFoldDB" id="A0A126TEM8"/>
<keyword evidence="10" id="KW-0999">Mitochondrion inner membrane</keyword>
<geneLocation type="mitochondrion" evidence="23"/>
<dbReference type="Gene3D" id="1.20.810.10">
    <property type="entry name" value="Cytochrome Bc1 Complex, Chain C"/>
    <property type="match status" value="1"/>
</dbReference>
<feature type="transmembrane region" description="Helical" evidence="20">
    <location>
        <begin position="179"/>
        <end position="201"/>
    </location>
</feature>
<feature type="transmembrane region" description="Helical" evidence="20">
    <location>
        <begin position="31"/>
        <end position="57"/>
    </location>
</feature>
<keyword evidence="11 20" id="KW-0249">Electron transport</keyword>
<evidence type="ECO:0000259" key="21">
    <source>
        <dbReference type="PROSITE" id="PS51002"/>
    </source>
</evidence>
<evidence type="ECO:0000259" key="22">
    <source>
        <dbReference type="PROSITE" id="PS51003"/>
    </source>
</evidence>
<keyword evidence="6 19" id="KW-0349">Heme</keyword>
<feature type="binding site" description="axial binding residue" evidence="19">
    <location>
        <position position="84"/>
    </location>
    <ligand>
        <name>heme b</name>
        <dbReference type="ChEBI" id="CHEBI:60344"/>
        <label>b562</label>
    </ligand>
    <ligandPart>
        <name>Fe</name>
        <dbReference type="ChEBI" id="CHEBI:18248"/>
    </ligandPart>
</feature>
<dbReference type="GO" id="GO:0006122">
    <property type="term" value="P:mitochondrial electron transport, ubiquinol to cytochrome c"/>
    <property type="evidence" value="ECO:0007669"/>
    <property type="project" value="TreeGrafter"/>
</dbReference>
<keyword evidence="7 20" id="KW-0679">Respiratory chain</keyword>
<comment type="similarity">
    <text evidence="17 20">Belongs to the cytochrome b family.</text>
</comment>
<protein>
    <recommendedName>
        <fullName evidence="4 20">Cytochrome b</fullName>
    </recommendedName>
</protein>
<evidence type="ECO:0000256" key="15">
    <source>
        <dbReference type="ARBA" id="ARBA00023128"/>
    </source>
</evidence>
<evidence type="ECO:0000256" key="9">
    <source>
        <dbReference type="ARBA" id="ARBA00022723"/>
    </source>
</evidence>
<dbReference type="SUPFAM" id="SSF81648">
    <property type="entry name" value="a domain/subunit of cytochrome bc1 complex (Ubiquinol-cytochrome c reductase)"/>
    <property type="match status" value="1"/>
</dbReference>
<dbReference type="PANTHER" id="PTHR19271:SF16">
    <property type="entry name" value="CYTOCHROME B"/>
    <property type="match status" value="1"/>
</dbReference>
<dbReference type="PANTHER" id="PTHR19271">
    <property type="entry name" value="CYTOCHROME B"/>
    <property type="match status" value="1"/>
</dbReference>
<dbReference type="GO" id="GO:0016491">
    <property type="term" value="F:oxidoreductase activity"/>
    <property type="evidence" value="ECO:0007669"/>
    <property type="project" value="UniProtKB-UniRule"/>
</dbReference>
<keyword evidence="14" id="KW-0830">Ubiquinone</keyword>
<evidence type="ECO:0000256" key="7">
    <source>
        <dbReference type="ARBA" id="ARBA00022660"/>
    </source>
</evidence>
<dbReference type="InterPro" id="IPR030689">
    <property type="entry name" value="Cytochrome_b"/>
</dbReference>
<evidence type="ECO:0000256" key="17">
    <source>
        <dbReference type="ARBA" id="ARBA00061233"/>
    </source>
</evidence>
<evidence type="ECO:0000256" key="14">
    <source>
        <dbReference type="ARBA" id="ARBA00023075"/>
    </source>
</evidence>
<keyword evidence="12 20" id="KW-1133">Transmembrane helix</keyword>
<dbReference type="GO" id="GO:0005743">
    <property type="term" value="C:mitochondrial inner membrane"/>
    <property type="evidence" value="ECO:0007669"/>
    <property type="project" value="UniProtKB-SubCell"/>
</dbReference>
<keyword evidence="5 20" id="KW-0813">Transport</keyword>
<name>A0A126TEM8_9COLE</name>
<comment type="function">
    <text evidence="1 20">Component of the ubiquinol-cytochrome c reductase complex (complex III or cytochrome b-c1 complex) that is part of the mitochondrial respiratory chain. The b-c1 complex mediates electron transfer from ubiquinol to cytochrome c. Contributes to the generation of a proton gradient across the mitochondrial membrane that is then used for ATP synthesis.</text>
</comment>
<evidence type="ECO:0000256" key="18">
    <source>
        <dbReference type="PIRSR" id="PIRSR038885-1"/>
    </source>
</evidence>
<evidence type="ECO:0000313" key="23">
    <source>
        <dbReference type="EMBL" id="AML25981.1"/>
    </source>
</evidence>
<evidence type="ECO:0000256" key="16">
    <source>
        <dbReference type="ARBA" id="ARBA00023136"/>
    </source>
</evidence>
<reference evidence="23" key="1">
    <citation type="submission" date="2015-09" db="EMBL/GenBank/DDBJ databases">
        <title>Capturing the unknown biodiversity of arthropods in tropical forests using metagenomics.</title>
        <authorList>
            <person name="Andujar C."/>
            <person name="Creedy T.J."/>
            <person name="Garner B."/>
            <person name="Canty R."/>
            <person name="Warner H.B."/>
            <person name="Lipecki J."/>
            <person name="Crampton-Platt A."/>
            <person name="Gabrielli M."/>
            <person name="Croydon-Veleslavov I.A."/>
            <person name="Lim J.L."/>
            <person name="Linard B."/>
            <person name="Vogler A."/>
        </authorList>
    </citation>
    <scope>NUCLEOTIDE SEQUENCE</scope>
</reference>
<evidence type="ECO:0000256" key="6">
    <source>
        <dbReference type="ARBA" id="ARBA00022617"/>
    </source>
</evidence>
<dbReference type="PIRSF" id="PIRSF038885">
    <property type="entry name" value="COB"/>
    <property type="match status" value="1"/>
</dbReference>
<feature type="transmembrane region" description="Helical" evidence="20">
    <location>
        <begin position="347"/>
        <end position="365"/>
    </location>
</feature>
<evidence type="ECO:0000256" key="5">
    <source>
        <dbReference type="ARBA" id="ARBA00022448"/>
    </source>
</evidence>
<dbReference type="SUPFAM" id="SSF81342">
    <property type="entry name" value="Transmembrane di-heme cytochromes"/>
    <property type="match status" value="1"/>
</dbReference>
<keyword evidence="15 20" id="KW-0496">Mitochondrion</keyword>
<evidence type="ECO:0000256" key="2">
    <source>
        <dbReference type="ARBA" id="ARBA00004448"/>
    </source>
</evidence>
<evidence type="ECO:0000256" key="4">
    <source>
        <dbReference type="ARBA" id="ARBA00013531"/>
    </source>
</evidence>
<sequence length="379" mass="43528">MKTPFRFKSPILKIMNNSLIDLPTPSNISAWWNFGSLLGLCLGIQIITGIFLAMHYTANIELAFNSVAHICRDVNYGWLIRTLHANGASFFFICLYIHIGRGIYYSSYFYTITWIVGVIILFLVMATAFLGYVLPWGQMSFWGATVITNLLSAIPYLGMDIVQWLWGGFAVDNATLTRFFTLHFLLPFIVAALVMIHLLFLHQTGSNNPIGVNSNIDKIPFHPYFYFKDLFGFILLISILTLLTLINPYMLGDPDNFIPANPLVTPVHIQPEWYFLFAYAILRSIPNKLGGVIALVLSIAILMIMPFSNKKKMQSSSFYPISKFLFWSLTVIMILLTWIGARPVEDPYILISQILTIMYFSYYWMNPLMSKMWDYYMFN</sequence>
<comment type="subcellular location">
    <subcellularLocation>
        <location evidence="2">Mitochondrion inner membrane</location>
        <topology evidence="2">Multi-pass membrane protein</topology>
    </subcellularLocation>
</comment>
<evidence type="ECO:0000256" key="11">
    <source>
        <dbReference type="ARBA" id="ARBA00022982"/>
    </source>
</evidence>
<feature type="binding site" description="axial binding residue" evidence="19">
    <location>
        <position position="98"/>
    </location>
    <ligand>
        <name>heme b</name>
        <dbReference type="ChEBI" id="CHEBI:60344"/>
        <label>b566</label>
    </ligand>
    <ligandPart>
        <name>Fe</name>
        <dbReference type="ChEBI" id="CHEBI:18248"/>
    </ligandPart>
</feature>
<keyword evidence="8 20" id="KW-0812">Transmembrane</keyword>
<dbReference type="InterPro" id="IPR048259">
    <property type="entry name" value="Cytochrome_b_N_euk/bac"/>
</dbReference>
<keyword evidence="13 19" id="KW-0408">Iron</keyword>
<dbReference type="FunFam" id="1.20.810.10:FF:000002">
    <property type="entry name" value="Cytochrome b"/>
    <property type="match status" value="1"/>
</dbReference>
<feature type="binding site" evidence="18">
    <location>
        <position position="202"/>
    </location>
    <ligand>
        <name>a ubiquinone</name>
        <dbReference type="ChEBI" id="CHEBI:16389"/>
    </ligand>
</feature>
<dbReference type="Pfam" id="PF00032">
    <property type="entry name" value="Cytochrom_B_C"/>
    <property type="match status" value="1"/>
</dbReference>
<dbReference type="PROSITE" id="PS51003">
    <property type="entry name" value="CYTB_CTER"/>
    <property type="match status" value="1"/>
</dbReference>
<evidence type="ECO:0000256" key="3">
    <source>
        <dbReference type="ARBA" id="ARBA00011649"/>
    </source>
</evidence>
<dbReference type="InterPro" id="IPR036150">
    <property type="entry name" value="Cyt_b/b6_C_sf"/>
</dbReference>
<accession>A0A126TEM8</accession>
<dbReference type="CDD" id="cd00290">
    <property type="entry name" value="cytochrome_b_C"/>
    <property type="match status" value="1"/>
</dbReference>
<feature type="transmembrane region" description="Helical" evidence="20">
    <location>
        <begin position="289"/>
        <end position="309"/>
    </location>
</feature>
<feature type="binding site" description="axial binding residue" evidence="19">
    <location>
        <position position="183"/>
    </location>
    <ligand>
        <name>heme b</name>
        <dbReference type="ChEBI" id="CHEBI:60344"/>
        <label>b562</label>
    </ligand>
    <ligandPart>
        <name>Fe</name>
        <dbReference type="ChEBI" id="CHEBI:18248"/>
    </ligandPart>
</feature>
<feature type="binding site" description="axial binding residue" evidence="19">
    <location>
        <position position="197"/>
    </location>
    <ligand>
        <name>heme b</name>
        <dbReference type="ChEBI" id="CHEBI:60344"/>
        <label>b566</label>
    </ligand>
    <ligandPart>
        <name>Fe</name>
        <dbReference type="ChEBI" id="CHEBI:18248"/>
    </ligandPart>
</feature>
<feature type="domain" description="Cytochrome b/b6 N-terminal region profile" evidence="21">
    <location>
        <begin position="1"/>
        <end position="210"/>
    </location>
</feature>
<evidence type="ECO:0000256" key="19">
    <source>
        <dbReference type="PIRSR" id="PIRSR038885-2"/>
    </source>
</evidence>
<evidence type="ECO:0000256" key="20">
    <source>
        <dbReference type="RuleBase" id="RU362117"/>
    </source>
</evidence>
<dbReference type="Pfam" id="PF00033">
    <property type="entry name" value="Cytochrome_B"/>
    <property type="match status" value="1"/>
</dbReference>
<evidence type="ECO:0000256" key="1">
    <source>
        <dbReference type="ARBA" id="ARBA00002566"/>
    </source>
</evidence>
<evidence type="ECO:0000256" key="10">
    <source>
        <dbReference type="ARBA" id="ARBA00022792"/>
    </source>
</evidence>
<dbReference type="GO" id="GO:0045275">
    <property type="term" value="C:respiratory chain complex III"/>
    <property type="evidence" value="ECO:0007669"/>
    <property type="project" value="InterPro"/>
</dbReference>